<proteinExistence type="predicted"/>
<accession>A0ABY7EEA8</accession>
<dbReference type="Proteomes" id="UP001164746">
    <property type="component" value="Chromosome 6"/>
</dbReference>
<organism evidence="1 2">
    <name type="scientific">Mya arenaria</name>
    <name type="common">Soft-shell clam</name>
    <dbReference type="NCBI Taxonomy" id="6604"/>
    <lineage>
        <taxon>Eukaryota</taxon>
        <taxon>Metazoa</taxon>
        <taxon>Spiralia</taxon>
        <taxon>Lophotrochozoa</taxon>
        <taxon>Mollusca</taxon>
        <taxon>Bivalvia</taxon>
        <taxon>Autobranchia</taxon>
        <taxon>Heteroconchia</taxon>
        <taxon>Euheterodonta</taxon>
        <taxon>Imparidentia</taxon>
        <taxon>Neoheterodontei</taxon>
        <taxon>Myida</taxon>
        <taxon>Myoidea</taxon>
        <taxon>Myidae</taxon>
        <taxon>Mya</taxon>
    </lineage>
</organism>
<evidence type="ECO:0000313" key="2">
    <source>
        <dbReference type="Proteomes" id="UP001164746"/>
    </source>
</evidence>
<gene>
    <name evidence="1" type="ORF">MAR_017220</name>
</gene>
<reference evidence="1" key="1">
    <citation type="submission" date="2022-11" db="EMBL/GenBank/DDBJ databases">
        <title>Centuries of genome instability and evolution in soft-shell clam transmissible cancer (bioRxiv).</title>
        <authorList>
            <person name="Hart S.F.M."/>
            <person name="Yonemitsu M.A."/>
            <person name="Giersch R.M."/>
            <person name="Beal B.F."/>
            <person name="Arriagada G."/>
            <person name="Davis B.W."/>
            <person name="Ostrander E.A."/>
            <person name="Goff S.P."/>
            <person name="Metzger M.J."/>
        </authorList>
    </citation>
    <scope>NUCLEOTIDE SEQUENCE</scope>
    <source>
        <strain evidence="1">MELC-2E11</strain>
        <tissue evidence="1">Siphon/mantle</tissue>
    </source>
</reference>
<evidence type="ECO:0000313" key="1">
    <source>
        <dbReference type="EMBL" id="WAR07262.1"/>
    </source>
</evidence>
<dbReference type="EMBL" id="CP111017">
    <property type="protein sequence ID" value="WAR07262.1"/>
    <property type="molecule type" value="Genomic_DNA"/>
</dbReference>
<name>A0ABY7EEA8_MYAAR</name>
<sequence>TSDDGVLHITTGGVQYAVVHRQADAQRTETLEANARVPVRRKNKPTEYADIDFSSTQETAVEDPMYHFVSA</sequence>
<protein>
    <submittedName>
        <fullName evidence="1">Uncharacterized protein</fullName>
    </submittedName>
</protein>
<keyword evidence="2" id="KW-1185">Reference proteome</keyword>
<feature type="non-terminal residue" evidence="1">
    <location>
        <position position="71"/>
    </location>
</feature>